<dbReference type="HAMAP" id="MF_00236">
    <property type="entry name" value="TatA_E"/>
    <property type="match status" value="1"/>
</dbReference>
<comment type="similarity">
    <text evidence="9">Belongs to the TatA/E family.</text>
</comment>
<comment type="subunit">
    <text evidence="9">Forms a complex with TatC.</text>
</comment>
<evidence type="ECO:0000256" key="6">
    <source>
        <dbReference type="ARBA" id="ARBA00022989"/>
    </source>
</evidence>
<keyword evidence="2 9" id="KW-0813">Transport</keyword>
<comment type="function">
    <text evidence="9">Part of the twin-arginine translocation (Tat) system that transports large folded proteins containing a characteristic twin-arginine motif in their signal peptide across membranes. TatA could form the protein-conducting channel of the Tat system.</text>
</comment>
<dbReference type="PANTHER" id="PTHR42982:SF1">
    <property type="entry name" value="SEC-INDEPENDENT PROTEIN TRANSLOCASE PROTEIN TATA"/>
    <property type="match status" value="1"/>
</dbReference>
<evidence type="ECO:0000256" key="3">
    <source>
        <dbReference type="ARBA" id="ARBA00022475"/>
    </source>
</evidence>
<protein>
    <recommendedName>
        <fullName evidence="9">Sec-independent protein translocase protein TatA</fullName>
    </recommendedName>
</protein>
<dbReference type="Gene3D" id="1.20.5.3310">
    <property type="match status" value="1"/>
</dbReference>
<evidence type="ECO:0000256" key="1">
    <source>
        <dbReference type="ARBA" id="ARBA00004162"/>
    </source>
</evidence>
<dbReference type="NCBIfam" id="TIGR01411">
    <property type="entry name" value="tatAE"/>
    <property type="match status" value="1"/>
</dbReference>
<dbReference type="GO" id="GO:0008320">
    <property type="term" value="F:protein transmembrane transporter activity"/>
    <property type="evidence" value="ECO:0007669"/>
    <property type="project" value="UniProtKB-UniRule"/>
</dbReference>
<accession>A0A1T4PML1</accession>
<keyword evidence="11" id="KW-1185">Reference proteome</keyword>
<evidence type="ECO:0000256" key="9">
    <source>
        <dbReference type="HAMAP-Rule" id="MF_00236"/>
    </source>
</evidence>
<keyword evidence="8 9" id="KW-0472">Membrane</keyword>
<evidence type="ECO:0000313" key="10">
    <source>
        <dbReference type="EMBL" id="SJZ92815.1"/>
    </source>
</evidence>
<evidence type="ECO:0000256" key="4">
    <source>
        <dbReference type="ARBA" id="ARBA00022692"/>
    </source>
</evidence>
<keyword evidence="3 9" id="KW-1003">Cell membrane</keyword>
<dbReference type="GO" id="GO:0043953">
    <property type="term" value="P:protein transport by the Tat complex"/>
    <property type="evidence" value="ECO:0007669"/>
    <property type="project" value="UniProtKB-UniRule"/>
</dbReference>
<dbReference type="Pfam" id="PF02416">
    <property type="entry name" value="TatA_B_E"/>
    <property type="match status" value="1"/>
</dbReference>
<feature type="transmembrane region" description="Helical" evidence="9">
    <location>
        <begin position="20"/>
        <end position="39"/>
    </location>
</feature>
<keyword evidence="5 9" id="KW-0653">Protein transport</keyword>
<keyword evidence="4 9" id="KW-0812">Transmembrane</keyword>
<reference evidence="11" key="1">
    <citation type="submission" date="2017-02" db="EMBL/GenBank/DDBJ databases">
        <authorList>
            <person name="Varghese N."/>
            <person name="Submissions S."/>
        </authorList>
    </citation>
    <scope>NUCLEOTIDE SEQUENCE [LARGE SCALE GENOMIC DNA]</scope>
    <source>
        <strain evidence="11">ATCC BAA-73</strain>
    </source>
</reference>
<organism evidence="10 11">
    <name type="scientific">Selenihalanaerobacter shriftii</name>
    <dbReference type="NCBI Taxonomy" id="142842"/>
    <lineage>
        <taxon>Bacteria</taxon>
        <taxon>Bacillati</taxon>
        <taxon>Bacillota</taxon>
        <taxon>Clostridia</taxon>
        <taxon>Halanaerobiales</taxon>
        <taxon>Halobacteroidaceae</taxon>
        <taxon>Selenihalanaerobacter</taxon>
    </lineage>
</organism>
<evidence type="ECO:0000256" key="5">
    <source>
        <dbReference type="ARBA" id="ARBA00022927"/>
    </source>
</evidence>
<proteinExistence type="inferred from homology"/>
<keyword evidence="6 9" id="KW-1133">Transmembrane helix</keyword>
<evidence type="ECO:0000256" key="2">
    <source>
        <dbReference type="ARBA" id="ARBA00022448"/>
    </source>
</evidence>
<gene>
    <name evidence="9" type="primary">tatA</name>
    <name evidence="10" type="ORF">SAMN02745118_02225</name>
</gene>
<dbReference type="InterPro" id="IPR003369">
    <property type="entry name" value="TatA/B/E"/>
</dbReference>
<dbReference type="STRING" id="142842.SAMN02745118_02225"/>
<dbReference type="PRINTS" id="PR01506">
    <property type="entry name" value="TATBPROTEIN"/>
</dbReference>
<name>A0A1T4PML1_9FIRM</name>
<dbReference type="PANTHER" id="PTHR42982">
    <property type="entry name" value="SEC-INDEPENDENT PROTEIN TRANSLOCASE PROTEIN TATA"/>
    <property type="match status" value="1"/>
</dbReference>
<dbReference type="GO" id="GO:0033281">
    <property type="term" value="C:TAT protein transport complex"/>
    <property type="evidence" value="ECO:0007669"/>
    <property type="project" value="UniProtKB-UniRule"/>
</dbReference>
<dbReference type="NCBIfam" id="NF011430">
    <property type="entry name" value="PRK14861.1"/>
    <property type="match status" value="1"/>
</dbReference>
<keyword evidence="7 9" id="KW-0811">Translocation</keyword>
<evidence type="ECO:0000256" key="7">
    <source>
        <dbReference type="ARBA" id="ARBA00023010"/>
    </source>
</evidence>
<sequence length="70" mass="7653">MTGEIRTYWLVFKIKGGDEMFGLGPTELILILIIALVIFGPSKLPEIGKAIGNGIKEFKNATNDDSNDVE</sequence>
<dbReference type="EMBL" id="FUWM01000020">
    <property type="protein sequence ID" value="SJZ92815.1"/>
    <property type="molecule type" value="Genomic_DNA"/>
</dbReference>
<evidence type="ECO:0000256" key="8">
    <source>
        <dbReference type="ARBA" id="ARBA00023136"/>
    </source>
</evidence>
<dbReference type="AlphaFoldDB" id="A0A1T4PML1"/>
<evidence type="ECO:0000313" key="11">
    <source>
        <dbReference type="Proteomes" id="UP000190625"/>
    </source>
</evidence>
<dbReference type="Proteomes" id="UP000190625">
    <property type="component" value="Unassembled WGS sequence"/>
</dbReference>
<comment type="subcellular location">
    <subcellularLocation>
        <location evidence="1 9">Cell membrane</location>
        <topology evidence="1 9">Single-pass membrane protein</topology>
    </subcellularLocation>
</comment>
<dbReference type="InterPro" id="IPR006312">
    <property type="entry name" value="TatA/E"/>
</dbReference>